<evidence type="ECO:0000256" key="1">
    <source>
        <dbReference type="ARBA" id="ARBA00007749"/>
    </source>
</evidence>
<dbReference type="InterPro" id="IPR036866">
    <property type="entry name" value="RibonucZ/Hydroxyglut_hydro"/>
</dbReference>
<dbReference type="PANTHER" id="PTHR42978">
    <property type="entry name" value="QUORUM-QUENCHING LACTONASE YTNP-RELATED-RELATED"/>
    <property type="match status" value="1"/>
</dbReference>
<evidence type="ECO:0000313" key="7">
    <source>
        <dbReference type="Proteomes" id="UP000267469"/>
    </source>
</evidence>
<comment type="similarity">
    <text evidence="1">Belongs to the metallo-beta-lactamase superfamily.</text>
</comment>
<dbReference type="PANTHER" id="PTHR42978:SF6">
    <property type="entry name" value="QUORUM-QUENCHING LACTONASE YTNP-RELATED"/>
    <property type="match status" value="1"/>
</dbReference>
<keyword evidence="3 6" id="KW-0378">Hydrolase</keyword>
<dbReference type="AlphaFoldDB" id="A0A3N0EDN1"/>
<evidence type="ECO:0000256" key="4">
    <source>
        <dbReference type="ARBA" id="ARBA00022833"/>
    </source>
</evidence>
<dbReference type="Proteomes" id="UP000267469">
    <property type="component" value="Unassembled WGS sequence"/>
</dbReference>
<reference evidence="6 7" key="1">
    <citation type="submission" date="2018-10" db="EMBL/GenBank/DDBJ databases">
        <title>Sinomicrobium pectinilyticum sp. nov., a pectinase-producing bacterium isolated from alkaline and saline soil, and emended description of the genus Sinomicrobium.</title>
        <authorList>
            <person name="Cheng B."/>
            <person name="Li C."/>
            <person name="Lai Q."/>
            <person name="Du M."/>
            <person name="Shao Z."/>
            <person name="Xu P."/>
            <person name="Yang C."/>
        </authorList>
    </citation>
    <scope>NUCLEOTIDE SEQUENCE [LARGE SCALE GENOMIC DNA]</scope>
    <source>
        <strain evidence="6 7">5DNS001</strain>
    </source>
</reference>
<dbReference type="Gene3D" id="3.60.15.10">
    <property type="entry name" value="Ribonuclease Z/Hydroxyacylglutathione hydrolase-like"/>
    <property type="match status" value="1"/>
</dbReference>
<dbReference type="Pfam" id="PF00753">
    <property type="entry name" value="Lactamase_B"/>
    <property type="match status" value="1"/>
</dbReference>
<protein>
    <submittedName>
        <fullName evidence="6">MBL fold metallo-hydrolase</fullName>
    </submittedName>
</protein>
<dbReference type="InterPro" id="IPR001279">
    <property type="entry name" value="Metallo-B-lactamas"/>
</dbReference>
<evidence type="ECO:0000256" key="3">
    <source>
        <dbReference type="ARBA" id="ARBA00022801"/>
    </source>
</evidence>
<name>A0A3N0EDN1_SINP1</name>
<dbReference type="SMART" id="SM00849">
    <property type="entry name" value="Lactamase_B"/>
    <property type="match status" value="1"/>
</dbReference>
<dbReference type="CDD" id="cd07720">
    <property type="entry name" value="OPHC2-like_MBL-fold"/>
    <property type="match status" value="1"/>
</dbReference>
<keyword evidence="7" id="KW-1185">Reference proteome</keyword>
<comment type="caution">
    <text evidence="6">The sequence shown here is derived from an EMBL/GenBank/DDBJ whole genome shotgun (WGS) entry which is preliminary data.</text>
</comment>
<feature type="domain" description="Metallo-beta-lactamase" evidence="5">
    <location>
        <begin position="96"/>
        <end position="302"/>
    </location>
</feature>
<evidence type="ECO:0000256" key="2">
    <source>
        <dbReference type="ARBA" id="ARBA00022723"/>
    </source>
</evidence>
<proteinExistence type="inferred from homology"/>
<sequence>MTIMNRRKWLRLSALAGGVYTISGIMAFGNTGQEGYHLKNSGCLQLQLGKLEIFLFSDGHITLPDPQPVFAPEVDPDLVVRELKRIYLKEDQLEGAINVMVIKNGKQVILVDTGSGHHFGETGGWLLKNMEDKGIRPSDITDILITHAHVDHIGGIVGKTGELLYPAARYYIAEKEYDFWASGDPDFSGSKNTENPEGSVLLAQGVFRAIGNKLIKFRYGDVLFSCIRTELAEGHTPGHTVFTVFSDGAFVKHIVDIVHTPLLITRPEWGTQWDVDFHKGVETRKRVLEECYANRTLVMTTHLPWPGLGYIGKNGKDYQWVPFSYFTPGEIIEI</sequence>
<keyword evidence="2" id="KW-0479">Metal-binding</keyword>
<dbReference type="SUPFAM" id="SSF56281">
    <property type="entry name" value="Metallo-hydrolase/oxidoreductase"/>
    <property type="match status" value="1"/>
</dbReference>
<dbReference type="GO" id="GO:0046872">
    <property type="term" value="F:metal ion binding"/>
    <property type="evidence" value="ECO:0007669"/>
    <property type="project" value="UniProtKB-KW"/>
</dbReference>
<evidence type="ECO:0000313" key="6">
    <source>
        <dbReference type="EMBL" id="RNL85911.1"/>
    </source>
</evidence>
<evidence type="ECO:0000259" key="5">
    <source>
        <dbReference type="SMART" id="SM00849"/>
    </source>
</evidence>
<dbReference type="EMBL" id="RJTM01000085">
    <property type="protein sequence ID" value="RNL85911.1"/>
    <property type="molecule type" value="Genomic_DNA"/>
</dbReference>
<dbReference type="InterPro" id="IPR051013">
    <property type="entry name" value="MBL_superfamily_lactonases"/>
</dbReference>
<dbReference type="OrthoDB" id="9802897at2"/>
<gene>
    <name evidence="6" type="ORF">ED312_11665</name>
</gene>
<dbReference type="GO" id="GO:0016787">
    <property type="term" value="F:hydrolase activity"/>
    <property type="evidence" value="ECO:0007669"/>
    <property type="project" value="UniProtKB-KW"/>
</dbReference>
<organism evidence="6 7">
    <name type="scientific">Sinomicrobium pectinilyticum</name>
    <dbReference type="NCBI Taxonomy" id="1084421"/>
    <lineage>
        <taxon>Bacteria</taxon>
        <taxon>Pseudomonadati</taxon>
        <taxon>Bacteroidota</taxon>
        <taxon>Flavobacteriia</taxon>
        <taxon>Flavobacteriales</taxon>
        <taxon>Flavobacteriaceae</taxon>
        <taxon>Sinomicrobium</taxon>
    </lineage>
</organism>
<keyword evidence="4" id="KW-0862">Zinc</keyword>
<accession>A0A3N0EDN1</accession>